<feature type="domain" description="Reverse transcriptase Ty1/copia-type" evidence="1">
    <location>
        <begin position="121"/>
        <end position="214"/>
    </location>
</feature>
<evidence type="ECO:0000259" key="1">
    <source>
        <dbReference type="Pfam" id="PF07727"/>
    </source>
</evidence>
<organism evidence="2 3">
    <name type="scientific">Rubroshorea leprosula</name>
    <dbReference type="NCBI Taxonomy" id="152421"/>
    <lineage>
        <taxon>Eukaryota</taxon>
        <taxon>Viridiplantae</taxon>
        <taxon>Streptophyta</taxon>
        <taxon>Embryophyta</taxon>
        <taxon>Tracheophyta</taxon>
        <taxon>Spermatophyta</taxon>
        <taxon>Magnoliopsida</taxon>
        <taxon>eudicotyledons</taxon>
        <taxon>Gunneridae</taxon>
        <taxon>Pentapetalae</taxon>
        <taxon>rosids</taxon>
        <taxon>malvids</taxon>
        <taxon>Malvales</taxon>
        <taxon>Dipterocarpaceae</taxon>
        <taxon>Rubroshorea</taxon>
    </lineage>
</organism>
<dbReference type="InterPro" id="IPR013103">
    <property type="entry name" value="RVT_2"/>
</dbReference>
<evidence type="ECO:0000313" key="2">
    <source>
        <dbReference type="EMBL" id="GKV51757.1"/>
    </source>
</evidence>
<proteinExistence type="predicted"/>
<protein>
    <recommendedName>
        <fullName evidence="1">Reverse transcriptase Ty1/copia-type domain-containing protein</fullName>
    </recommendedName>
</protein>
<evidence type="ECO:0000313" key="3">
    <source>
        <dbReference type="Proteomes" id="UP001054252"/>
    </source>
</evidence>
<dbReference type="EMBL" id="BPVZ01000536">
    <property type="protein sequence ID" value="GKV51757.1"/>
    <property type="molecule type" value="Genomic_DNA"/>
</dbReference>
<dbReference type="PANTHER" id="PTHR11439:SF461">
    <property type="entry name" value="OS10G0432200 PROTEIN"/>
    <property type="match status" value="1"/>
</dbReference>
<reference evidence="2 3" key="1">
    <citation type="journal article" date="2021" name="Commun. Biol.">
        <title>The genome of Shorea leprosula (Dipterocarpaceae) highlights the ecological relevance of drought in aseasonal tropical rainforests.</title>
        <authorList>
            <person name="Ng K.K.S."/>
            <person name="Kobayashi M.J."/>
            <person name="Fawcett J.A."/>
            <person name="Hatakeyama M."/>
            <person name="Paape T."/>
            <person name="Ng C.H."/>
            <person name="Ang C.C."/>
            <person name="Tnah L.H."/>
            <person name="Lee C.T."/>
            <person name="Nishiyama T."/>
            <person name="Sese J."/>
            <person name="O'Brien M.J."/>
            <person name="Copetti D."/>
            <person name="Mohd Noor M.I."/>
            <person name="Ong R.C."/>
            <person name="Putra M."/>
            <person name="Sireger I.Z."/>
            <person name="Indrioko S."/>
            <person name="Kosugi Y."/>
            <person name="Izuno A."/>
            <person name="Isagi Y."/>
            <person name="Lee S.L."/>
            <person name="Shimizu K.K."/>
        </authorList>
    </citation>
    <scope>NUCLEOTIDE SEQUENCE [LARGE SCALE GENOMIC DNA]</scope>
    <source>
        <strain evidence="2">214</strain>
    </source>
</reference>
<accession>A0AAV5MT72</accession>
<dbReference type="Proteomes" id="UP001054252">
    <property type="component" value="Unassembled WGS sequence"/>
</dbReference>
<gene>
    <name evidence="2" type="ORF">SLEP1_g58382</name>
</gene>
<comment type="caution">
    <text evidence="2">The sequence shown here is derived from an EMBL/GenBank/DDBJ whole genome shotgun (WGS) entry which is preliminary data.</text>
</comment>
<dbReference type="Pfam" id="PF07727">
    <property type="entry name" value="RVT_2"/>
    <property type="match status" value="2"/>
</dbReference>
<dbReference type="SUPFAM" id="SSF56672">
    <property type="entry name" value="DNA/RNA polymerases"/>
    <property type="match status" value="1"/>
</dbReference>
<keyword evidence="3" id="KW-1185">Reference proteome</keyword>
<dbReference type="CDD" id="cd09272">
    <property type="entry name" value="RNase_HI_RT_Ty1"/>
    <property type="match status" value="1"/>
</dbReference>
<dbReference type="AlphaFoldDB" id="A0AAV5MT72"/>
<feature type="domain" description="Reverse transcriptase Ty1/copia-type" evidence="1">
    <location>
        <begin position="13"/>
        <end position="116"/>
    </location>
</feature>
<dbReference type="PANTHER" id="PTHR11439">
    <property type="entry name" value="GAG-POL-RELATED RETROTRANSPOSON"/>
    <property type="match status" value="1"/>
</dbReference>
<sequence length="454" mass="51231">MQDELQVLENTCTWDLVDLLAEKSLIGCKWVYKIKTQSDGFVEHYKARLVAKGFTQEYGINYEETFALVARLTSARSLLAIAVIRGLKLFQMDVKNAFLNGDLEEEVYMKPPLGLNHPPTQALFIHKTTRGMVLLLLYVDDMIIIGDDNAGVEQLKQSLSKKFKMKDLGVLSYFLGLEVTSSDDGYLLSQAKYAFNLVSKVELNDSKSVSTPLEPNVKLTPMDGSPLSNPTSYQQLVGSPVYLTMTRPDIAYAVHIISQFMATPHSTHYAIVLRIIRYVKETLFHGLHFSTTSSLVLHAYFDADWADDPSDRRFTIGYCLFLGNSLISWQSKKQTIPSHSNTEAEYRALGDTTSELLSLRWLLEDMGIPQPSSIDLYCDNQSVIQIAHNDVFHECRKHIEVDYHFIHHHVAKGTVCLIFISSTNQLADLLTKAPFPGRFQTLLSKLKLVQSQPP</sequence>
<dbReference type="InterPro" id="IPR043502">
    <property type="entry name" value="DNA/RNA_pol_sf"/>
</dbReference>
<name>A0AAV5MT72_9ROSI</name>